<dbReference type="SUPFAM" id="SSF52540">
    <property type="entry name" value="P-loop containing nucleoside triphosphate hydrolases"/>
    <property type="match status" value="1"/>
</dbReference>
<dbReference type="Proteomes" id="UP001060414">
    <property type="component" value="Chromosome"/>
</dbReference>
<dbReference type="GO" id="GO:0005524">
    <property type="term" value="F:ATP binding"/>
    <property type="evidence" value="ECO:0007669"/>
    <property type="project" value="UniProtKB-KW"/>
</dbReference>
<evidence type="ECO:0000256" key="1">
    <source>
        <dbReference type="ARBA" id="ARBA00022448"/>
    </source>
</evidence>
<feature type="domain" description="ABC transporter" evidence="4">
    <location>
        <begin position="6"/>
        <end position="225"/>
    </location>
</feature>
<dbReference type="PROSITE" id="PS00211">
    <property type="entry name" value="ABC_TRANSPORTER_1"/>
    <property type="match status" value="1"/>
</dbReference>
<evidence type="ECO:0000259" key="4">
    <source>
        <dbReference type="PROSITE" id="PS50893"/>
    </source>
</evidence>
<accession>A0ABY5ZHG2</accession>
<dbReference type="SMART" id="SM00382">
    <property type="entry name" value="AAA"/>
    <property type="match status" value="1"/>
</dbReference>
<keyword evidence="1" id="KW-0813">Transport</keyword>
<dbReference type="PANTHER" id="PTHR24220:SF86">
    <property type="entry name" value="ABC TRANSPORTER ABCH.1"/>
    <property type="match status" value="1"/>
</dbReference>
<dbReference type="CDD" id="cd03255">
    <property type="entry name" value="ABC_MJ0796_LolCDE_FtsE"/>
    <property type="match status" value="1"/>
</dbReference>
<evidence type="ECO:0000313" key="6">
    <source>
        <dbReference type="Proteomes" id="UP001060414"/>
    </source>
</evidence>
<evidence type="ECO:0000313" key="5">
    <source>
        <dbReference type="EMBL" id="UWZ78567.1"/>
    </source>
</evidence>
<dbReference type="EMBL" id="CP092109">
    <property type="protein sequence ID" value="UWZ78567.1"/>
    <property type="molecule type" value="Genomic_DNA"/>
</dbReference>
<evidence type="ECO:0000256" key="2">
    <source>
        <dbReference type="ARBA" id="ARBA00022741"/>
    </source>
</evidence>
<gene>
    <name evidence="5" type="ORF">L9S41_12870</name>
</gene>
<dbReference type="InterPro" id="IPR003439">
    <property type="entry name" value="ABC_transporter-like_ATP-bd"/>
</dbReference>
<evidence type="ECO:0000256" key="3">
    <source>
        <dbReference type="ARBA" id="ARBA00022840"/>
    </source>
</evidence>
<dbReference type="PROSITE" id="PS50893">
    <property type="entry name" value="ABC_TRANSPORTER_2"/>
    <property type="match status" value="1"/>
</dbReference>
<dbReference type="Gene3D" id="3.40.50.300">
    <property type="entry name" value="P-loop containing nucleotide triphosphate hydrolases"/>
    <property type="match status" value="1"/>
</dbReference>
<dbReference type="RefSeq" id="WP_260746921.1">
    <property type="nucleotide sequence ID" value="NZ_CP092109.1"/>
</dbReference>
<dbReference type="PANTHER" id="PTHR24220">
    <property type="entry name" value="IMPORT ATP-BINDING PROTEIN"/>
    <property type="match status" value="1"/>
</dbReference>
<dbReference type="InterPro" id="IPR017871">
    <property type="entry name" value="ABC_transporter-like_CS"/>
</dbReference>
<keyword evidence="6" id="KW-1185">Reference proteome</keyword>
<keyword evidence="2" id="KW-0547">Nucleotide-binding</keyword>
<dbReference type="InterPro" id="IPR017911">
    <property type="entry name" value="MacB-like_ATP-bd"/>
</dbReference>
<organism evidence="5 6">
    <name type="scientific">Geoalkalibacter halelectricus</name>
    <dbReference type="NCBI Taxonomy" id="2847045"/>
    <lineage>
        <taxon>Bacteria</taxon>
        <taxon>Pseudomonadati</taxon>
        <taxon>Thermodesulfobacteriota</taxon>
        <taxon>Desulfuromonadia</taxon>
        <taxon>Desulfuromonadales</taxon>
        <taxon>Geoalkalibacteraceae</taxon>
        <taxon>Geoalkalibacter</taxon>
    </lineage>
</organism>
<dbReference type="InterPro" id="IPR003593">
    <property type="entry name" value="AAA+_ATPase"/>
</dbReference>
<name>A0ABY5ZHG2_9BACT</name>
<dbReference type="InterPro" id="IPR027417">
    <property type="entry name" value="P-loop_NTPase"/>
</dbReference>
<protein>
    <submittedName>
        <fullName evidence="5">ABC transporter ATP-binding protein</fullName>
    </submittedName>
</protein>
<proteinExistence type="predicted"/>
<sequence length="225" mass="24715">MNKLALRTEGLHKTYQRGRIKTQALRGVSLAIPRGTFCCIVGPSGHGKSTLMHLLGALDRPTSGQVFVEDQEIGKLSSSELAALRARRIGFVFQFFNLLPTLSAQENVTAAMMFSDKNKNNRAQRARELLDLVGLSDKYKAPPNELSGGQQQRVAIARALANDPDILLMDEPTGNLDSEAEAEVMATIDQLHQQGKTIVIVTHNNEIAARAQQVIRVKDGRLVEF</sequence>
<reference evidence="5" key="1">
    <citation type="journal article" date="2022" name="Environ. Microbiol.">
        <title>Geoalkalibacter halelectricus SAP #1 sp. nov. possessing extracellular electron transfer and mineral#reducing capabilities from a haloalkaline environment.</title>
        <authorList>
            <person name="Yadav S."/>
            <person name="Singh R."/>
            <person name="Sundharam S.S."/>
            <person name="Chaudhary S."/>
            <person name="Krishnamurthi S."/>
            <person name="Patil S.A."/>
        </authorList>
    </citation>
    <scope>NUCLEOTIDE SEQUENCE</scope>
    <source>
        <strain evidence="5">SAP-1</strain>
    </source>
</reference>
<keyword evidence="3 5" id="KW-0067">ATP-binding</keyword>
<dbReference type="InterPro" id="IPR015854">
    <property type="entry name" value="ABC_transpr_LolD-like"/>
</dbReference>
<dbReference type="Pfam" id="PF00005">
    <property type="entry name" value="ABC_tran"/>
    <property type="match status" value="1"/>
</dbReference>